<protein>
    <submittedName>
        <fullName evidence="1">Nematocidal protein AidA</fullName>
    </submittedName>
</protein>
<dbReference type="RefSeq" id="WP_106676020.1">
    <property type="nucleotide sequence ID" value="NZ_PXWG01000025.1"/>
</dbReference>
<comment type="caution">
    <text evidence="1">The sequence shown here is derived from an EMBL/GenBank/DDBJ whole genome shotgun (WGS) entry which is preliminary data.</text>
</comment>
<dbReference type="Pfam" id="PF12306">
    <property type="entry name" value="PixA"/>
    <property type="match status" value="1"/>
</dbReference>
<sequence>MATEADLEDIPALRDKHVIDALVMFDIHTIVKNYPVSTNPDEPTPVSGSLISILTRQNRFTGSPGADLTIKAGLLDVIKWREAALSFNDEHSALLYRFVPRKGEELISPPRPLVSDAVIPHPAPKDGEDSYTVSTVKSHFWYSVIEAYGRSGYEFRFQVISGKDRVGFYRWDPDITIVKRGI</sequence>
<evidence type="ECO:0000313" key="2">
    <source>
        <dbReference type="Proteomes" id="UP000242427"/>
    </source>
</evidence>
<gene>
    <name evidence="1" type="ORF">B7P34_12915</name>
</gene>
<dbReference type="OrthoDB" id="8705346at2"/>
<reference evidence="1 2" key="1">
    <citation type="submission" date="2018-03" db="EMBL/GenBank/DDBJ databases">
        <title>Chitinolytic properties of Streptosporangium nondiastaticum TBG75A20.</title>
        <authorList>
            <person name="Gayathri V."/>
            <person name="Shiburaj S."/>
        </authorList>
    </citation>
    <scope>NUCLEOTIDE SEQUENCE [LARGE SCALE GENOMIC DNA]</scope>
    <source>
        <strain evidence="1 2">TBG75A20</strain>
    </source>
</reference>
<proteinExistence type="predicted"/>
<name>A0A9X7PHL2_9ACTN</name>
<accession>A0A9X7PHL2</accession>
<dbReference type="EMBL" id="PXWG01000025">
    <property type="protein sequence ID" value="PSJ28285.1"/>
    <property type="molecule type" value="Genomic_DNA"/>
</dbReference>
<dbReference type="Gene3D" id="2.60.40.3910">
    <property type="entry name" value="Inclusion body protein"/>
    <property type="match status" value="1"/>
</dbReference>
<dbReference type="InterPro" id="IPR021087">
    <property type="entry name" value="Uncharacterised_PixA/AidA"/>
</dbReference>
<evidence type="ECO:0000313" key="1">
    <source>
        <dbReference type="EMBL" id="PSJ28285.1"/>
    </source>
</evidence>
<dbReference type="InterPro" id="IPR038712">
    <property type="entry name" value="PixA-like_sf"/>
</dbReference>
<keyword evidence="2" id="KW-1185">Reference proteome</keyword>
<dbReference type="AlphaFoldDB" id="A0A9X7PHL2"/>
<organism evidence="1 2">
    <name type="scientific">Streptosporangium nondiastaticum</name>
    <dbReference type="NCBI Taxonomy" id="35764"/>
    <lineage>
        <taxon>Bacteria</taxon>
        <taxon>Bacillati</taxon>
        <taxon>Actinomycetota</taxon>
        <taxon>Actinomycetes</taxon>
        <taxon>Streptosporangiales</taxon>
        <taxon>Streptosporangiaceae</taxon>
        <taxon>Streptosporangium</taxon>
    </lineage>
</organism>
<dbReference type="Proteomes" id="UP000242427">
    <property type="component" value="Unassembled WGS sequence"/>
</dbReference>